<keyword evidence="2 3" id="KW-0067">ATP-binding</keyword>
<gene>
    <name evidence="5" type="ORF">UV09_C0011G0004</name>
</gene>
<dbReference type="Pfam" id="PF03477">
    <property type="entry name" value="ATP-cone"/>
    <property type="match status" value="1"/>
</dbReference>
<dbReference type="GO" id="GO:0009307">
    <property type="term" value="P:DNA restriction-modification system"/>
    <property type="evidence" value="ECO:0007669"/>
    <property type="project" value="InterPro"/>
</dbReference>
<organism evidence="5 6">
    <name type="scientific">Candidatus Gottesmanbacteria bacterium GW2011_GWA2_42_18</name>
    <dbReference type="NCBI Taxonomy" id="1618442"/>
    <lineage>
        <taxon>Bacteria</taxon>
        <taxon>Candidatus Gottesmaniibacteriota</taxon>
    </lineage>
</organism>
<dbReference type="InterPro" id="IPR005144">
    <property type="entry name" value="ATP-cone_dom"/>
</dbReference>
<dbReference type="PROSITE" id="PS51161">
    <property type="entry name" value="ATP_CONE"/>
    <property type="match status" value="1"/>
</dbReference>
<evidence type="ECO:0000259" key="4">
    <source>
        <dbReference type="PROSITE" id="PS51161"/>
    </source>
</evidence>
<keyword evidence="1 3" id="KW-0547">Nucleotide-binding</keyword>
<dbReference type="GO" id="GO:0004519">
    <property type="term" value="F:endonuclease activity"/>
    <property type="evidence" value="ECO:0007669"/>
    <property type="project" value="InterPro"/>
</dbReference>
<reference evidence="5 6" key="1">
    <citation type="journal article" date="2015" name="Nature">
        <title>rRNA introns, odd ribosomes, and small enigmatic genomes across a large radiation of phyla.</title>
        <authorList>
            <person name="Brown C.T."/>
            <person name="Hug L.A."/>
            <person name="Thomas B.C."/>
            <person name="Sharon I."/>
            <person name="Castelle C.J."/>
            <person name="Singh A."/>
            <person name="Wilkins M.J."/>
            <person name="Williams K.H."/>
            <person name="Banfield J.F."/>
        </authorList>
    </citation>
    <scope>NUCLEOTIDE SEQUENCE [LARGE SCALE GENOMIC DNA]</scope>
</reference>
<dbReference type="EMBL" id="LCDD01000011">
    <property type="protein sequence ID" value="KKS46941.1"/>
    <property type="molecule type" value="Genomic_DNA"/>
</dbReference>
<protein>
    <submittedName>
        <fullName evidence="5">ATP-cone domain protein</fullName>
    </submittedName>
</protein>
<name>A0A0G1BKX2_9BACT</name>
<dbReference type="AlphaFoldDB" id="A0A0G1BKX2"/>
<dbReference type="Gene3D" id="3.40.1350.10">
    <property type="match status" value="1"/>
</dbReference>
<evidence type="ECO:0000313" key="6">
    <source>
        <dbReference type="Proteomes" id="UP000034320"/>
    </source>
</evidence>
<dbReference type="Pfam" id="PF04471">
    <property type="entry name" value="Mrr_cat"/>
    <property type="match status" value="1"/>
</dbReference>
<dbReference type="InterPro" id="IPR011856">
    <property type="entry name" value="tRNA_endonuc-like_dom_sf"/>
</dbReference>
<evidence type="ECO:0000313" key="5">
    <source>
        <dbReference type="EMBL" id="KKS46941.1"/>
    </source>
</evidence>
<dbReference type="CDD" id="cd22308">
    <property type="entry name" value="Af1548-like"/>
    <property type="match status" value="1"/>
</dbReference>
<dbReference type="Proteomes" id="UP000034320">
    <property type="component" value="Unassembled WGS sequence"/>
</dbReference>
<evidence type="ECO:0000256" key="2">
    <source>
        <dbReference type="ARBA" id="ARBA00022840"/>
    </source>
</evidence>
<proteinExistence type="predicted"/>
<dbReference type="InterPro" id="IPR007560">
    <property type="entry name" value="Restrct_endonuc_IV_Mrr"/>
</dbReference>
<dbReference type="GO" id="GO:0005524">
    <property type="term" value="F:ATP binding"/>
    <property type="evidence" value="ECO:0007669"/>
    <property type="project" value="UniProtKB-UniRule"/>
</dbReference>
<dbReference type="InterPro" id="IPR011335">
    <property type="entry name" value="Restrct_endonuc-II-like"/>
</dbReference>
<dbReference type="GO" id="GO:0003677">
    <property type="term" value="F:DNA binding"/>
    <property type="evidence" value="ECO:0007669"/>
    <property type="project" value="InterPro"/>
</dbReference>
<feature type="domain" description="ATP-cone" evidence="4">
    <location>
        <begin position="4"/>
        <end position="86"/>
    </location>
</feature>
<evidence type="ECO:0000256" key="1">
    <source>
        <dbReference type="ARBA" id="ARBA00022741"/>
    </source>
</evidence>
<comment type="caution">
    <text evidence="5">The sequence shown here is derived from an EMBL/GenBank/DDBJ whole genome shotgun (WGS) entry which is preliminary data.</text>
</comment>
<accession>A0A0G1BKX2</accession>
<dbReference type="SUPFAM" id="SSF52980">
    <property type="entry name" value="Restriction endonuclease-like"/>
    <property type="match status" value="1"/>
</dbReference>
<evidence type="ECO:0000256" key="3">
    <source>
        <dbReference type="PROSITE-ProRule" id="PRU00492"/>
    </source>
</evidence>
<sequence>MSDIRIVKASGQAENFSEEKLLRSIQRAGVPEKLRREAVEHIREKLYQDMPTSEIYRHILEYLGKSPYPHSGSRYSLKQAIMDLGPTGFPFESFIASILNRHGYKTETDVILPGLCVSHEVDVLAEKDNQKIMIECKFHNRIGSRTDIKVALYVMARYQDLTVGWINRDNATKLKEVWLVTNTKCTTDAIAYAQCMGIRIVSWGYPEKGNLQEMIEKEKLHPVTVLTTLNNLQKHLLLNNHMVLCRDLADNNLAFDLLKLSTDDVKKLKEEIEAL</sequence>